<name>X1BVA2_9ZZZZ</name>
<dbReference type="EMBL" id="BART01021390">
    <property type="protein sequence ID" value="GAG99709.1"/>
    <property type="molecule type" value="Genomic_DNA"/>
</dbReference>
<organism evidence="1">
    <name type="scientific">marine sediment metagenome</name>
    <dbReference type="NCBI Taxonomy" id="412755"/>
    <lineage>
        <taxon>unclassified sequences</taxon>
        <taxon>metagenomes</taxon>
        <taxon>ecological metagenomes</taxon>
    </lineage>
</organism>
<reference evidence="1" key="1">
    <citation type="journal article" date="2014" name="Front. Microbiol.">
        <title>High frequency of phylogenetically diverse reductive dehalogenase-homologous genes in deep subseafloor sedimentary metagenomes.</title>
        <authorList>
            <person name="Kawai M."/>
            <person name="Futagami T."/>
            <person name="Toyoda A."/>
            <person name="Takaki Y."/>
            <person name="Nishi S."/>
            <person name="Hori S."/>
            <person name="Arai W."/>
            <person name="Tsubouchi T."/>
            <person name="Morono Y."/>
            <person name="Uchiyama I."/>
            <person name="Ito T."/>
            <person name="Fujiyama A."/>
            <person name="Inagaki F."/>
            <person name="Takami H."/>
        </authorList>
    </citation>
    <scope>NUCLEOTIDE SEQUENCE</scope>
    <source>
        <strain evidence="1">Expedition CK06-06</strain>
    </source>
</reference>
<comment type="caution">
    <text evidence="1">The sequence shown here is derived from an EMBL/GenBank/DDBJ whole genome shotgun (WGS) entry which is preliminary data.</text>
</comment>
<dbReference type="AlphaFoldDB" id="X1BVA2"/>
<protein>
    <submittedName>
        <fullName evidence="1">Uncharacterized protein</fullName>
    </submittedName>
</protein>
<proteinExistence type="predicted"/>
<evidence type="ECO:0000313" key="1">
    <source>
        <dbReference type="EMBL" id="GAG99709.1"/>
    </source>
</evidence>
<gene>
    <name evidence="1" type="ORF">S01H4_39485</name>
</gene>
<accession>X1BVA2</accession>
<sequence>PVAPSNLTEMHLGKGYWIKMTTDMIWTLYYP</sequence>
<feature type="non-terminal residue" evidence="1">
    <location>
        <position position="1"/>
    </location>
</feature>